<dbReference type="SUPFAM" id="SSF46689">
    <property type="entry name" value="Homeodomain-like"/>
    <property type="match status" value="1"/>
</dbReference>
<accession>A0AA41PXV4</accession>
<dbReference type="Proteomes" id="UP001165378">
    <property type="component" value="Unassembled WGS sequence"/>
</dbReference>
<keyword evidence="1 2" id="KW-0238">DNA-binding</keyword>
<dbReference type="InterPro" id="IPR036271">
    <property type="entry name" value="Tet_transcr_reg_TetR-rel_C_sf"/>
</dbReference>
<dbReference type="PANTHER" id="PTHR30055">
    <property type="entry name" value="HTH-TYPE TRANSCRIPTIONAL REGULATOR RUTR"/>
    <property type="match status" value="1"/>
</dbReference>
<dbReference type="GO" id="GO:0003700">
    <property type="term" value="F:DNA-binding transcription factor activity"/>
    <property type="evidence" value="ECO:0007669"/>
    <property type="project" value="TreeGrafter"/>
</dbReference>
<dbReference type="GO" id="GO:0000976">
    <property type="term" value="F:transcription cis-regulatory region binding"/>
    <property type="evidence" value="ECO:0007669"/>
    <property type="project" value="TreeGrafter"/>
</dbReference>
<dbReference type="PROSITE" id="PS50977">
    <property type="entry name" value="HTH_TETR_2"/>
    <property type="match status" value="1"/>
</dbReference>
<dbReference type="EMBL" id="JAKFHA010000004">
    <property type="protein sequence ID" value="MCF2527375.1"/>
    <property type="molecule type" value="Genomic_DNA"/>
</dbReference>
<dbReference type="InterPro" id="IPR001647">
    <property type="entry name" value="HTH_TetR"/>
</dbReference>
<evidence type="ECO:0000313" key="5">
    <source>
        <dbReference type="Proteomes" id="UP001165378"/>
    </source>
</evidence>
<dbReference type="AlphaFoldDB" id="A0AA41PXV4"/>
<dbReference type="RefSeq" id="WP_235051534.1">
    <property type="nucleotide sequence ID" value="NZ_JAKFHA010000004.1"/>
</dbReference>
<proteinExistence type="predicted"/>
<name>A0AA41PXV4_9ACTN</name>
<reference evidence="4" key="1">
    <citation type="submission" date="2022-01" db="EMBL/GenBank/DDBJ databases">
        <title>Genome-Based Taxonomic Classification of the Phylum Actinobacteria.</title>
        <authorList>
            <person name="Gao Y."/>
        </authorList>
    </citation>
    <scope>NUCLEOTIDE SEQUENCE</scope>
    <source>
        <strain evidence="4">KLBMP 8922</strain>
    </source>
</reference>
<dbReference type="InterPro" id="IPR009057">
    <property type="entry name" value="Homeodomain-like_sf"/>
</dbReference>
<feature type="domain" description="HTH tetR-type" evidence="3">
    <location>
        <begin position="14"/>
        <end position="74"/>
    </location>
</feature>
<dbReference type="PANTHER" id="PTHR30055:SF231">
    <property type="entry name" value="TRANSCRIPTIONAL REGULATORY PROTEIN (PROBABLY DEOR-FAMILY)-RELATED"/>
    <property type="match status" value="1"/>
</dbReference>
<dbReference type="InterPro" id="IPR041583">
    <property type="entry name" value="TetR_C_31"/>
</dbReference>
<evidence type="ECO:0000256" key="1">
    <source>
        <dbReference type="ARBA" id="ARBA00023125"/>
    </source>
</evidence>
<organism evidence="4 5">
    <name type="scientific">Yinghuangia soli</name>
    <dbReference type="NCBI Taxonomy" id="2908204"/>
    <lineage>
        <taxon>Bacteria</taxon>
        <taxon>Bacillati</taxon>
        <taxon>Actinomycetota</taxon>
        <taxon>Actinomycetes</taxon>
        <taxon>Kitasatosporales</taxon>
        <taxon>Streptomycetaceae</taxon>
        <taxon>Yinghuangia</taxon>
    </lineage>
</organism>
<dbReference type="Pfam" id="PF17940">
    <property type="entry name" value="TetR_C_31"/>
    <property type="match status" value="1"/>
</dbReference>
<sequence>MLSHDRARRGPADPQRRERVIAATEEVLLAHGLEGLTHRAVAKQADVPLGSTTYYFATLGDLRHAALQRVVRRYVGWMHGWAEELGRPSPEELATALTDLIVMAHRDHRHQVVVDFELSVAAMRHPELRELATVYTTATVAMLSRMTSPATALALTAAMDGLSMLGLVSPEPLAPEQIRGAFLAILRADAAAGTGDQ</sequence>
<dbReference type="SUPFAM" id="SSF48498">
    <property type="entry name" value="Tetracyclin repressor-like, C-terminal domain"/>
    <property type="match status" value="1"/>
</dbReference>
<evidence type="ECO:0000313" key="4">
    <source>
        <dbReference type="EMBL" id="MCF2527375.1"/>
    </source>
</evidence>
<keyword evidence="5" id="KW-1185">Reference proteome</keyword>
<comment type="caution">
    <text evidence="4">The sequence shown here is derived from an EMBL/GenBank/DDBJ whole genome shotgun (WGS) entry which is preliminary data.</text>
</comment>
<evidence type="ECO:0000259" key="3">
    <source>
        <dbReference type="PROSITE" id="PS50977"/>
    </source>
</evidence>
<dbReference type="Gene3D" id="1.10.357.10">
    <property type="entry name" value="Tetracycline Repressor, domain 2"/>
    <property type="match status" value="1"/>
</dbReference>
<gene>
    <name evidence="4" type="ORF">LZ495_09145</name>
</gene>
<feature type="DNA-binding region" description="H-T-H motif" evidence="2">
    <location>
        <begin position="37"/>
        <end position="56"/>
    </location>
</feature>
<protein>
    <submittedName>
        <fullName evidence="4">TetR family transcriptional regulator C-terminal domain-containing protein</fullName>
    </submittedName>
</protein>
<dbReference type="InterPro" id="IPR050109">
    <property type="entry name" value="HTH-type_TetR-like_transc_reg"/>
</dbReference>
<evidence type="ECO:0000256" key="2">
    <source>
        <dbReference type="PROSITE-ProRule" id="PRU00335"/>
    </source>
</evidence>